<evidence type="ECO:0000313" key="9">
    <source>
        <dbReference type="EMBL" id="GGA92705.1"/>
    </source>
</evidence>
<dbReference type="Proteomes" id="UP000613512">
    <property type="component" value="Unassembled WGS sequence"/>
</dbReference>
<evidence type="ECO:0000256" key="6">
    <source>
        <dbReference type="ARBA" id="ARBA00023136"/>
    </source>
</evidence>
<comment type="subcellular location">
    <subcellularLocation>
        <location evidence="1">Membrane</location>
        <topology evidence="1">Multi-pass membrane protein</topology>
    </subcellularLocation>
</comment>
<keyword evidence="10" id="KW-1185">Reference proteome</keyword>
<dbReference type="RefSeq" id="WP_188386348.1">
    <property type="nucleotide sequence ID" value="NZ_BMEY01000034.1"/>
</dbReference>
<feature type="transmembrane region" description="Helical" evidence="7">
    <location>
        <begin position="98"/>
        <end position="116"/>
    </location>
</feature>
<organism evidence="9 10">
    <name type="scientific">Ornithinibacillus halotolerans</name>
    <dbReference type="NCBI Taxonomy" id="1274357"/>
    <lineage>
        <taxon>Bacteria</taxon>
        <taxon>Bacillati</taxon>
        <taxon>Bacillota</taxon>
        <taxon>Bacilli</taxon>
        <taxon>Bacillales</taxon>
        <taxon>Bacillaceae</taxon>
        <taxon>Ornithinibacillus</taxon>
    </lineage>
</organism>
<dbReference type="InterPro" id="IPR035952">
    <property type="entry name" value="Rhomboid-like_sf"/>
</dbReference>
<dbReference type="Pfam" id="PF01694">
    <property type="entry name" value="Rhomboid"/>
    <property type="match status" value="1"/>
</dbReference>
<evidence type="ECO:0000259" key="8">
    <source>
        <dbReference type="Pfam" id="PF01694"/>
    </source>
</evidence>
<feature type="transmembrane region" description="Helical" evidence="7">
    <location>
        <begin position="232"/>
        <end position="251"/>
    </location>
</feature>
<dbReference type="EMBL" id="BMEY01000034">
    <property type="protein sequence ID" value="GGA92705.1"/>
    <property type="molecule type" value="Genomic_DNA"/>
</dbReference>
<dbReference type="GO" id="GO:0006508">
    <property type="term" value="P:proteolysis"/>
    <property type="evidence" value="ECO:0007669"/>
    <property type="project" value="UniProtKB-KW"/>
</dbReference>
<feature type="domain" description="Peptidase S54 rhomboid" evidence="8">
    <location>
        <begin position="57"/>
        <end position="194"/>
    </location>
</feature>
<evidence type="ECO:0000256" key="5">
    <source>
        <dbReference type="ARBA" id="ARBA00022989"/>
    </source>
</evidence>
<feature type="transmembrane region" description="Helical" evidence="7">
    <location>
        <begin position="12"/>
        <end position="39"/>
    </location>
</feature>
<evidence type="ECO:0000256" key="2">
    <source>
        <dbReference type="ARBA" id="ARBA00009045"/>
    </source>
</evidence>
<sequence length="253" mass="29086">MFIRNERSMKEFIRYYPIVSAILVIHLALWIVDILPIGFFERLYDLGVGRHYQIHKGEYWRFITPIFLHGDLMHMLFNSFSLVLFGPALEQMLGKWKFILAYLGAGVLANVATFLINPSFMFSHVGASGAIFGLFGIYVFMVAFRKSLIDAGSARIIMIIFILGLIMTFIRPNINIYGHVLGFIAGFIIAPLVLNKAKRYYPVRYRRSYQDEGDIQFNPNRWKKRGKLSTKLRQNPVAVTIIVIIILAILMSL</sequence>
<accession>A0A916SDX7</accession>
<dbReference type="Gene3D" id="1.20.1540.10">
    <property type="entry name" value="Rhomboid-like"/>
    <property type="match status" value="1"/>
</dbReference>
<feature type="transmembrane region" description="Helical" evidence="7">
    <location>
        <begin position="59"/>
        <end position="86"/>
    </location>
</feature>
<feature type="transmembrane region" description="Helical" evidence="7">
    <location>
        <begin position="153"/>
        <end position="170"/>
    </location>
</feature>
<comment type="caution">
    <text evidence="9">The sequence shown here is derived from an EMBL/GenBank/DDBJ whole genome shotgun (WGS) entry which is preliminary data.</text>
</comment>
<evidence type="ECO:0000256" key="3">
    <source>
        <dbReference type="ARBA" id="ARBA00022692"/>
    </source>
</evidence>
<dbReference type="PANTHER" id="PTHR43731">
    <property type="entry name" value="RHOMBOID PROTEASE"/>
    <property type="match status" value="1"/>
</dbReference>
<comment type="similarity">
    <text evidence="2">Belongs to the peptidase S54 family.</text>
</comment>
<dbReference type="GO" id="GO:0004252">
    <property type="term" value="F:serine-type endopeptidase activity"/>
    <property type="evidence" value="ECO:0007669"/>
    <property type="project" value="InterPro"/>
</dbReference>
<reference evidence="9" key="2">
    <citation type="submission" date="2020-09" db="EMBL/GenBank/DDBJ databases">
        <authorList>
            <person name="Sun Q."/>
            <person name="Zhou Y."/>
        </authorList>
    </citation>
    <scope>NUCLEOTIDE SEQUENCE</scope>
    <source>
        <strain evidence="9">CGMCC 1.12408</strain>
    </source>
</reference>
<keyword evidence="3 7" id="KW-0812">Transmembrane</keyword>
<protein>
    <submittedName>
        <fullName evidence="9">Rhomboid protease YdcA</fullName>
    </submittedName>
</protein>
<dbReference type="SUPFAM" id="SSF144091">
    <property type="entry name" value="Rhomboid-like"/>
    <property type="match status" value="1"/>
</dbReference>
<keyword evidence="5 7" id="KW-1133">Transmembrane helix</keyword>
<dbReference type="InterPro" id="IPR022764">
    <property type="entry name" value="Peptidase_S54_rhomboid_dom"/>
</dbReference>
<keyword evidence="6 7" id="KW-0472">Membrane</keyword>
<reference evidence="9" key="1">
    <citation type="journal article" date="2014" name="Int. J. Syst. Evol. Microbiol.">
        <title>Complete genome sequence of Corynebacterium casei LMG S-19264T (=DSM 44701T), isolated from a smear-ripened cheese.</title>
        <authorList>
            <consortium name="US DOE Joint Genome Institute (JGI-PGF)"/>
            <person name="Walter F."/>
            <person name="Albersmeier A."/>
            <person name="Kalinowski J."/>
            <person name="Ruckert C."/>
        </authorList>
    </citation>
    <scope>NUCLEOTIDE SEQUENCE</scope>
    <source>
        <strain evidence="9">CGMCC 1.12408</strain>
    </source>
</reference>
<gene>
    <name evidence="9" type="primary">ydcA</name>
    <name evidence="9" type="ORF">GCM10008025_38920</name>
</gene>
<keyword evidence="9" id="KW-0645">Protease</keyword>
<evidence type="ECO:0000256" key="7">
    <source>
        <dbReference type="SAM" id="Phobius"/>
    </source>
</evidence>
<name>A0A916SDX7_9BACI</name>
<feature type="transmembrane region" description="Helical" evidence="7">
    <location>
        <begin position="122"/>
        <end position="141"/>
    </location>
</feature>
<keyword evidence="4" id="KW-0378">Hydrolase</keyword>
<feature type="transmembrane region" description="Helical" evidence="7">
    <location>
        <begin position="176"/>
        <end position="194"/>
    </location>
</feature>
<dbReference type="PANTHER" id="PTHR43731:SF14">
    <property type="entry name" value="PRESENILIN-ASSOCIATED RHOMBOID-LIKE PROTEIN, MITOCHONDRIAL"/>
    <property type="match status" value="1"/>
</dbReference>
<evidence type="ECO:0000313" key="10">
    <source>
        <dbReference type="Proteomes" id="UP000613512"/>
    </source>
</evidence>
<evidence type="ECO:0000256" key="1">
    <source>
        <dbReference type="ARBA" id="ARBA00004141"/>
    </source>
</evidence>
<evidence type="ECO:0000256" key="4">
    <source>
        <dbReference type="ARBA" id="ARBA00022801"/>
    </source>
</evidence>
<dbReference type="InterPro" id="IPR050925">
    <property type="entry name" value="Rhomboid_protease_S54"/>
</dbReference>
<proteinExistence type="inferred from homology"/>
<dbReference type="AlphaFoldDB" id="A0A916SDX7"/>
<dbReference type="GO" id="GO:0016020">
    <property type="term" value="C:membrane"/>
    <property type="evidence" value="ECO:0007669"/>
    <property type="project" value="UniProtKB-SubCell"/>
</dbReference>